<evidence type="ECO:0000313" key="5">
    <source>
        <dbReference type="Proteomes" id="UP000215545"/>
    </source>
</evidence>
<organism evidence="3 4">
    <name type="scientific">Domibacillus enclensis</name>
    <dbReference type="NCBI Taxonomy" id="1017273"/>
    <lineage>
        <taxon>Bacteria</taxon>
        <taxon>Bacillati</taxon>
        <taxon>Bacillota</taxon>
        <taxon>Bacilli</taxon>
        <taxon>Bacillales</taxon>
        <taxon>Bacillaceae</taxon>
        <taxon>Domibacillus</taxon>
    </lineage>
</organism>
<evidence type="ECO:0000313" key="4">
    <source>
        <dbReference type="Proteomes" id="UP000186385"/>
    </source>
</evidence>
<dbReference type="RefSeq" id="WP_045850273.1">
    <property type="nucleotide sequence ID" value="NZ_FTLX01000007.1"/>
</dbReference>
<feature type="transmembrane region" description="Helical" evidence="1">
    <location>
        <begin position="20"/>
        <end position="50"/>
    </location>
</feature>
<reference evidence="5" key="2">
    <citation type="submission" date="2017-03" db="EMBL/GenBank/DDBJ databases">
        <title>Bacillus sp. V-88(T) DSM27956, whole genome shotgun sequencing project.</title>
        <authorList>
            <person name="Dastager S.G."/>
            <person name="Neurgaonkar P.S."/>
            <person name="Dharne M.S."/>
        </authorList>
    </citation>
    <scope>NUCLEOTIDE SEQUENCE [LARGE SCALE GENOMIC DNA]</scope>
    <source>
        <strain evidence="5">DSM 25145</strain>
    </source>
</reference>
<dbReference type="STRING" id="1017273.SAMN05443094_10715"/>
<dbReference type="InterPro" id="IPR006938">
    <property type="entry name" value="DUF624"/>
</dbReference>
<evidence type="ECO:0000256" key="1">
    <source>
        <dbReference type="SAM" id="Phobius"/>
    </source>
</evidence>
<dbReference type="EMBL" id="MWSK01000007">
    <property type="protein sequence ID" value="OXS75647.1"/>
    <property type="molecule type" value="Genomic_DNA"/>
</dbReference>
<evidence type="ECO:0000313" key="3">
    <source>
        <dbReference type="EMBL" id="SIR32329.1"/>
    </source>
</evidence>
<feature type="transmembrane region" description="Helical" evidence="1">
    <location>
        <begin position="82"/>
        <end position="100"/>
    </location>
</feature>
<reference evidence="2" key="3">
    <citation type="submission" date="2017-03" db="EMBL/GenBank/DDBJ databases">
        <authorList>
            <person name="Dastager S.G."/>
            <person name="Neurgaonkar P.S."/>
            <person name="Dharne M.S."/>
        </authorList>
    </citation>
    <scope>NUCLEOTIDE SEQUENCE</scope>
    <source>
        <strain evidence="2">DSM 25145</strain>
    </source>
</reference>
<keyword evidence="1" id="KW-0812">Transmembrane</keyword>
<dbReference type="AlphaFoldDB" id="A0A1N6ZZY9"/>
<gene>
    <name evidence="2" type="ORF">B1B05_14000</name>
    <name evidence="3" type="ORF">SAMN05443094_10715</name>
</gene>
<dbReference type="Pfam" id="PF04854">
    <property type="entry name" value="DUF624"/>
    <property type="match status" value="1"/>
</dbReference>
<dbReference type="OrthoDB" id="2182676at2"/>
<evidence type="ECO:0000313" key="2">
    <source>
        <dbReference type="EMBL" id="OXS75647.1"/>
    </source>
</evidence>
<sequence>MKPNSFMEKLTDVFSWMTKLAYAHFLWMIFSAAGLIVFGVFPATAALMIVCKKWLDGESSVPVFHLFWRSYRLSFFSSNKMGLPYLAAALVLYANFLVIQENGASLIMIAAFYLAVFFLIITGTHLLPLYALRKGSILQIWKSAFMMSMVNLPISIAVLISQSAIYYLLFSYPSAALFFLSSTLVIIQLWLIQHSFNRIERKAAALRAKQAAPAIQKTYPA</sequence>
<reference evidence="3 4" key="1">
    <citation type="submission" date="2017-01" db="EMBL/GenBank/DDBJ databases">
        <authorList>
            <person name="Mah S.A."/>
            <person name="Swanson W.J."/>
            <person name="Moy G.W."/>
            <person name="Vacquier V.D."/>
        </authorList>
    </citation>
    <scope>NUCLEOTIDE SEQUENCE [LARGE SCALE GENOMIC DNA]</scope>
    <source>
        <strain evidence="3 4">NIO-1016</strain>
    </source>
</reference>
<keyword evidence="5" id="KW-1185">Reference proteome</keyword>
<feature type="transmembrane region" description="Helical" evidence="1">
    <location>
        <begin position="175"/>
        <end position="192"/>
    </location>
</feature>
<proteinExistence type="predicted"/>
<keyword evidence="1" id="KW-1133">Transmembrane helix</keyword>
<dbReference type="Proteomes" id="UP000186385">
    <property type="component" value="Unassembled WGS sequence"/>
</dbReference>
<dbReference type="EMBL" id="FTLX01000007">
    <property type="protein sequence ID" value="SIR32329.1"/>
    <property type="molecule type" value="Genomic_DNA"/>
</dbReference>
<protein>
    <submittedName>
        <fullName evidence="3">Uncharacterized membrane protein YesL</fullName>
    </submittedName>
</protein>
<feature type="transmembrane region" description="Helical" evidence="1">
    <location>
        <begin position="144"/>
        <end position="169"/>
    </location>
</feature>
<dbReference type="Proteomes" id="UP000215545">
    <property type="component" value="Unassembled WGS sequence"/>
</dbReference>
<keyword evidence="1" id="KW-0472">Membrane</keyword>
<name>A0A1N6ZZY9_9BACI</name>
<feature type="transmembrane region" description="Helical" evidence="1">
    <location>
        <begin position="106"/>
        <end position="132"/>
    </location>
</feature>
<accession>A0A1N6ZZY9</accession>